<protein>
    <recommendedName>
        <fullName evidence="3 12">Thymidylate kinase</fullName>
        <ecNumber evidence="2 12">2.7.4.9</ecNumber>
    </recommendedName>
    <alternativeName>
        <fullName evidence="9 12">dTMP kinase</fullName>
    </alternativeName>
</protein>
<dbReference type="GO" id="GO:0005524">
    <property type="term" value="F:ATP binding"/>
    <property type="evidence" value="ECO:0007669"/>
    <property type="project" value="UniProtKB-UniRule"/>
</dbReference>
<dbReference type="AlphaFoldDB" id="A0A918XS34"/>
<organism evidence="15 16">
    <name type="scientific">Thalassobaculum fulvum</name>
    <dbReference type="NCBI Taxonomy" id="1633335"/>
    <lineage>
        <taxon>Bacteria</taxon>
        <taxon>Pseudomonadati</taxon>
        <taxon>Pseudomonadota</taxon>
        <taxon>Alphaproteobacteria</taxon>
        <taxon>Rhodospirillales</taxon>
        <taxon>Thalassobaculaceae</taxon>
        <taxon>Thalassobaculum</taxon>
    </lineage>
</organism>
<evidence type="ECO:0000256" key="5">
    <source>
        <dbReference type="ARBA" id="ARBA00022727"/>
    </source>
</evidence>
<dbReference type="PANTHER" id="PTHR10344:SF4">
    <property type="entry name" value="UMP-CMP KINASE 2, MITOCHONDRIAL"/>
    <property type="match status" value="1"/>
</dbReference>
<dbReference type="InterPro" id="IPR027417">
    <property type="entry name" value="P-loop_NTPase"/>
</dbReference>
<evidence type="ECO:0000256" key="2">
    <source>
        <dbReference type="ARBA" id="ARBA00012980"/>
    </source>
</evidence>
<dbReference type="FunFam" id="3.40.50.300:FF:000225">
    <property type="entry name" value="Thymidylate kinase"/>
    <property type="match status" value="1"/>
</dbReference>
<dbReference type="CDD" id="cd01672">
    <property type="entry name" value="TMPK"/>
    <property type="match status" value="1"/>
</dbReference>
<evidence type="ECO:0000256" key="10">
    <source>
        <dbReference type="ARBA" id="ARBA00048743"/>
    </source>
</evidence>
<keyword evidence="6 12" id="KW-0547">Nucleotide-binding</keyword>
<keyword evidence="16" id="KW-1185">Reference proteome</keyword>
<comment type="similarity">
    <text evidence="1 12">Belongs to the thymidylate kinase family.</text>
</comment>
<evidence type="ECO:0000256" key="9">
    <source>
        <dbReference type="ARBA" id="ARBA00029962"/>
    </source>
</evidence>
<evidence type="ECO:0000256" key="6">
    <source>
        <dbReference type="ARBA" id="ARBA00022741"/>
    </source>
</evidence>
<keyword evidence="8 12" id="KW-0067">ATP-binding</keyword>
<dbReference type="HAMAP" id="MF_00165">
    <property type="entry name" value="Thymidylate_kinase"/>
    <property type="match status" value="1"/>
</dbReference>
<evidence type="ECO:0000256" key="12">
    <source>
        <dbReference type="HAMAP-Rule" id="MF_00165"/>
    </source>
</evidence>
<feature type="region of interest" description="Disordered" evidence="13">
    <location>
        <begin position="1"/>
        <end position="21"/>
    </location>
</feature>
<dbReference type="RefSeq" id="WP_189988555.1">
    <property type="nucleotide sequence ID" value="NZ_BMZS01000003.1"/>
</dbReference>
<dbReference type="Proteomes" id="UP000630353">
    <property type="component" value="Unassembled WGS sequence"/>
</dbReference>
<dbReference type="InterPro" id="IPR039430">
    <property type="entry name" value="Thymidylate_kin-like_dom"/>
</dbReference>
<accession>A0A918XS34</accession>
<keyword evidence="5 12" id="KW-0545">Nucleotide biosynthesis</keyword>
<feature type="binding site" evidence="12">
    <location>
        <begin position="15"/>
        <end position="22"/>
    </location>
    <ligand>
        <name>ATP</name>
        <dbReference type="ChEBI" id="CHEBI:30616"/>
    </ligand>
</feature>
<dbReference type="GO" id="GO:0006235">
    <property type="term" value="P:dTTP biosynthetic process"/>
    <property type="evidence" value="ECO:0007669"/>
    <property type="project" value="UniProtKB-UniRule"/>
</dbReference>
<keyword evidence="7 12" id="KW-0418">Kinase</keyword>
<comment type="caution">
    <text evidence="15">The sequence shown here is derived from an EMBL/GenBank/DDBJ whole genome shotgun (WGS) entry which is preliminary data.</text>
</comment>
<dbReference type="EMBL" id="BMZS01000003">
    <property type="protein sequence ID" value="GHD47311.1"/>
    <property type="molecule type" value="Genomic_DNA"/>
</dbReference>
<dbReference type="InterPro" id="IPR018095">
    <property type="entry name" value="Thymidylate_kin_CS"/>
</dbReference>
<dbReference type="PANTHER" id="PTHR10344">
    <property type="entry name" value="THYMIDYLATE KINASE"/>
    <property type="match status" value="1"/>
</dbReference>
<dbReference type="EC" id="2.7.4.9" evidence="2 12"/>
<proteinExistence type="inferred from homology"/>
<gene>
    <name evidence="12 15" type="primary">tmk</name>
    <name evidence="15" type="ORF">GCM10017083_17550</name>
</gene>
<dbReference type="GO" id="GO:0004798">
    <property type="term" value="F:dTMP kinase activity"/>
    <property type="evidence" value="ECO:0007669"/>
    <property type="project" value="UniProtKB-UniRule"/>
</dbReference>
<reference evidence="15" key="1">
    <citation type="journal article" date="2014" name="Int. J. Syst. Evol. Microbiol.">
        <title>Complete genome sequence of Corynebacterium casei LMG S-19264T (=DSM 44701T), isolated from a smear-ripened cheese.</title>
        <authorList>
            <consortium name="US DOE Joint Genome Institute (JGI-PGF)"/>
            <person name="Walter F."/>
            <person name="Albersmeier A."/>
            <person name="Kalinowski J."/>
            <person name="Ruckert C."/>
        </authorList>
    </citation>
    <scope>NUCLEOTIDE SEQUENCE</scope>
    <source>
        <strain evidence="15">KCTC 42651</strain>
    </source>
</reference>
<evidence type="ECO:0000256" key="13">
    <source>
        <dbReference type="SAM" id="MobiDB-lite"/>
    </source>
</evidence>
<evidence type="ECO:0000313" key="16">
    <source>
        <dbReference type="Proteomes" id="UP000630353"/>
    </source>
</evidence>
<evidence type="ECO:0000256" key="3">
    <source>
        <dbReference type="ARBA" id="ARBA00017144"/>
    </source>
</evidence>
<comment type="function">
    <text evidence="11 12">Phosphorylation of dTMP to form dTDP in both de novo and salvage pathways of dTTP synthesis.</text>
</comment>
<reference evidence="15" key="2">
    <citation type="submission" date="2020-09" db="EMBL/GenBank/DDBJ databases">
        <authorList>
            <person name="Sun Q."/>
            <person name="Kim S."/>
        </authorList>
    </citation>
    <scope>NUCLEOTIDE SEQUENCE</scope>
    <source>
        <strain evidence="15">KCTC 42651</strain>
    </source>
</reference>
<dbReference type="PROSITE" id="PS01331">
    <property type="entry name" value="THYMIDYLATE_KINASE"/>
    <property type="match status" value="1"/>
</dbReference>
<comment type="catalytic activity">
    <reaction evidence="10 12">
        <text>dTMP + ATP = dTDP + ADP</text>
        <dbReference type="Rhea" id="RHEA:13517"/>
        <dbReference type="ChEBI" id="CHEBI:30616"/>
        <dbReference type="ChEBI" id="CHEBI:58369"/>
        <dbReference type="ChEBI" id="CHEBI:63528"/>
        <dbReference type="ChEBI" id="CHEBI:456216"/>
        <dbReference type="EC" id="2.7.4.9"/>
    </reaction>
</comment>
<dbReference type="NCBIfam" id="TIGR00041">
    <property type="entry name" value="DTMP_kinase"/>
    <property type="match status" value="1"/>
</dbReference>
<evidence type="ECO:0000256" key="8">
    <source>
        <dbReference type="ARBA" id="ARBA00022840"/>
    </source>
</evidence>
<dbReference type="GO" id="GO:0005829">
    <property type="term" value="C:cytosol"/>
    <property type="evidence" value="ECO:0007669"/>
    <property type="project" value="TreeGrafter"/>
</dbReference>
<sequence length="216" mass="22483">MADPVPPGRFVTLEGGEGAGKSTQARRLSSWLAERGIDCLLTREPGGSPGAEDIRTLLVTGEPGRWDAVTEALLMNAARRDHVVRTIRPALAAGRWVICDRFLDSTLAYQGYAGGVPLATLRALIDAAVGDTRPDLTLVLDLSPETGLARAQGGGLGAETRFERKGAAFHAAVRDGFRAIVADDPGRCAVIDAGRSADEVAAAIAETVSGRLGVAA</sequence>
<feature type="domain" description="Thymidylate kinase-like" evidence="14">
    <location>
        <begin position="13"/>
        <end position="204"/>
    </location>
</feature>
<dbReference type="Gene3D" id="3.40.50.300">
    <property type="entry name" value="P-loop containing nucleotide triphosphate hydrolases"/>
    <property type="match status" value="1"/>
</dbReference>
<dbReference type="SUPFAM" id="SSF52540">
    <property type="entry name" value="P-loop containing nucleoside triphosphate hydrolases"/>
    <property type="match status" value="1"/>
</dbReference>
<dbReference type="GO" id="GO:0006233">
    <property type="term" value="P:dTDP biosynthetic process"/>
    <property type="evidence" value="ECO:0007669"/>
    <property type="project" value="InterPro"/>
</dbReference>
<evidence type="ECO:0000256" key="11">
    <source>
        <dbReference type="ARBA" id="ARBA00057735"/>
    </source>
</evidence>
<dbReference type="GO" id="GO:0006227">
    <property type="term" value="P:dUDP biosynthetic process"/>
    <property type="evidence" value="ECO:0007669"/>
    <property type="project" value="TreeGrafter"/>
</dbReference>
<dbReference type="InterPro" id="IPR018094">
    <property type="entry name" value="Thymidylate_kinase"/>
</dbReference>
<evidence type="ECO:0000256" key="1">
    <source>
        <dbReference type="ARBA" id="ARBA00009776"/>
    </source>
</evidence>
<keyword evidence="4 12" id="KW-0808">Transferase</keyword>
<evidence type="ECO:0000256" key="7">
    <source>
        <dbReference type="ARBA" id="ARBA00022777"/>
    </source>
</evidence>
<evidence type="ECO:0000259" key="14">
    <source>
        <dbReference type="Pfam" id="PF02223"/>
    </source>
</evidence>
<dbReference type="Pfam" id="PF02223">
    <property type="entry name" value="Thymidylate_kin"/>
    <property type="match status" value="1"/>
</dbReference>
<evidence type="ECO:0000256" key="4">
    <source>
        <dbReference type="ARBA" id="ARBA00022679"/>
    </source>
</evidence>
<name>A0A918XS34_9PROT</name>
<evidence type="ECO:0000313" key="15">
    <source>
        <dbReference type="EMBL" id="GHD47311.1"/>
    </source>
</evidence>